<dbReference type="HOGENOM" id="CLU_2326392_0_0_1"/>
<dbReference type="RefSeq" id="XP_007401033.1">
    <property type="nucleotide sequence ID" value="XM_007400971.1"/>
</dbReference>
<evidence type="ECO:0000313" key="2">
    <source>
        <dbReference type="EMBL" id="EKM50771.1"/>
    </source>
</evidence>
<reference evidence="2 3" key="1">
    <citation type="journal article" date="2012" name="BMC Genomics">
        <title>Comparative genomics of the white-rot fungi, Phanerochaete carnosa and P. chrysosporium, to elucidate the genetic basis of the distinct wood types they colonize.</title>
        <authorList>
            <person name="Suzuki H."/>
            <person name="MacDonald J."/>
            <person name="Syed K."/>
            <person name="Salamov A."/>
            <person name="Hori C."/>
            <person name="Aerts A."/>
            <person name="Henrissat B."/>
            <person name="Wiebenga A."/>
            <person name="vanKuyk P.A."/>
            <person name="Barry K."/>
            <person name="Lindquist E."/>
            <person name="LaButti K."/>
            <person name="Lapidus A."/>
            <person name="Lucas S."/>
            <person name="Coutinho P."/>
            <person name="Gong Y."/>
            <person name="Samejima M."/>
            <person name="Mahadevan R."/>
            <person name="Abou-Zaid M."/>
            <person name="de Vries R.P."/>
            <person name="Igarashi K."/>
            <person name="Yadav J.S."/>
            <person name="Grigoriev I.V."/>
            <person name="Master E.R."/>
        </authorList>
    </citation>
    <scope>NUCLEOTIDE SEQUENCE [LARGE SCALE GENOMIC DNA]</scope>
    <source>
        <strain evidence="2 3">HHB-10118-sp</strain>
    </source>
</reference>
<proteinExistence type="predicted"/>
<sequence length="99" mass="10619">GDTVRWSPDGQLYFIGRMNAGRAKIRGQRLELPAIHRADLASAVAAAPIHPQSLIPPRHGAARNPSIVHDPPPCMLNSNPFSHAQRQSGSLPASSLCCH</sequence>
<feature type="compositionally biased region" description="Polar residues" evidence="1">
    <location>
        <begin position="76"/>
        <end position="93"/>
    </location>
</feature>
<feature type="non-terminal residue" evidence="2">
    <location>
        <position position="1"/>
    </location>
</feature>
<gene>
    <name evidence="2" type="ORF">PHACADRAFT_105136</name>
</gene>
<dbReference type="AlphaFoldDB" id="K5UM39"/>
<dbReference type="OrthoDB" id="408177at2759"/>
<evidence type="ECO:0000256" key="1">
    <source>
        <dbReference type="SAM" id="MobiDB-lite"/>
    </source>
</evidence>
<feature type="region of interest" description="Disordered" evidence="1">
    <location>
        <begin position="52"/>
        <end position="71"/>
    </location>
</feature>
<dbReference type="Proteomes" id="UP000008370">
    <property type="component" value="Unassembled WGS sequence"/>
</dbReference>
<feature type="region of interest" description="Disordered" evidence="1">
    <location>
        <begin position="76"/>
        <end position="99"/>
    </location>
</feature>
<protein>
    <submittedName>
        <fullName evidence="2">Uncharacterized protein</fullName>
    </submittedName>
</protein>
<dbReference type="GeneID" id="18907340"/>
<dbReference type="EMBL" id="JH930478">
    <property type="protein sequence ID" value="EKM50771.1"/>
    <property type="molecule type" value="Genomic_DNA"/>
</dbReference>
<dbReference type="InParanoid" id="K5UM39"/>
<name>K5UM39_PHACS</name>
<evidence type="ECO:0000313" key="3">
    <source>
        <dbReference type="Proteomes" id="UP000008370"/>
    </source>
</evidence>
<dbReference type="KEGG" id="pco:PHACADRAFT_105136"/>
<keyword evidence="3" id="KW-1185">Reference proteome</keyword>
<accession>K5UM39</accession>
<organism evidence="2 3">
    <name type="scientific">Phanerochaete carnosa (strain HHB-10118-sp)</name>
    <name type="common">White-rot fungus</name>
    <name type="synonym">Peniophora carnosa</name>
    <dbReference type="NCBI Taxonomy" id="650164"/>
    <lineage>
        <taxon>Eukaryota</taxon>
        <taxon>Fungi</taxon>
        <taxon>Dikarya</taxon>
        <taxon>Basidiomycota</taxon>
        <taxon>Agaricomycotina</taxon>
        <taxon>Agaricomycetes</taxon>
        <taxon>Polyporales</taxon>
        <taxon>Phanerochaetaceae</taxon>
        <taxon>Phanerochaete</taxon>
    </lineage>
</organism>
<dbReference type="SUPFAM" id="SSF56801">
    <property type="entry name" value="Acetyl-CoA synthetase-like"/>
    <property type="match status" value="1"/>
</dbReference>